<reference evidence="8 9" key="1">
    <citation type="submission" date="2020-08" db="EMBL/GenBank/DDBJ databases">
        <title>Acidobacteriota in marine sediments use diverse sulfur dissimilation pathways.</title>
        <authorList>
            <person name="Wasmund K."/>
        </authorList>
    </citation>
    <scope>NUCLEOTIDE SEQUENCE [LARGE SCALE GENOMIC DNA]</scope>
    <source>
        <strain evidence="8">MAG AM4</strain>
    </source>
</reference>
<evidence type="ECO:0000259" key="7">
    <source>
        <dbReference type="Pfam" id="PF00326"/>
    </source>
</evidence>
<dbReference type="InterPro" id="IPR029058">
    <property type="entry name" value="AB_hydrolase_fold"/>
</dbReference>
<keyword evidence="2" id="KW-0645">Protease</keyword>
<evidence type="ECO:0000256" key="1">
    <source>
        <dbReference type="ARBA" id="ARBA00010040"/>
    </source>
</evidence>
<proteinExistence type="inferred from homology"/>
<evidence type="ECO:0000256" key="4">
    <source>
        <dbReference type="ARBA" id="ARBA00022801"/>
    </source>
</evidence>
<dbReference type="GO" id="GO:0006508">
    <property type="term" value="P:proteolysis"/>
    <property type="evidence" value="ECO:0007669"/>
    <property type="project" value="UniProtKB-KW"/>
</dbReference>
<sequence length="679" mass="75001">MKKLVCFAAVIALAGFVFAGEPHPFTVHDLHAMDRLSGLSVSPDGNTVLFTVRSTDFDKDGGTTDLWTVPASGGEPRRLTTDPAADHSGAWTPDGTAVLFLSSRSGSSQLWKIRMDGGEARQVTDLPAGINGFLQSPSGDRLVLALEVFPDCDTVQCTVDRLDARAAGKVSGRIHDSLFVRHWDTWKDGRRSHLFLMPAGGGDLLDLMKGMNADSPSKPFGGMEEVTFTRDGTGVVFTARQGKGEAWSTDLDLYLVPADGSARPEVLTPDNDAVDTTPVFSPDGGTLAWLAMERPGFEADRLRIMLRSWPDGETKVLADDWDRSVSSLFWAPDGKSIYATAPDLGNVSLFSISIPRGKVKRLVTGGKVQSAERSGDRLVYGLETLRSPVELFTADLKGKDVRSLTRINEDRLNSVLMGEYEQFSFKGWNDENVYGYVIKPVGVMEGRKFPVAFIIHGGPQGSSANGFHYRWNPQPYAAAGYGVVMIDFHGSTGYGQQFTDSISRDWGGKPLVDLQKGLEAALERYDFLDGNRVAALGASYGGYMVNWIAGNWPDRFRCLVNHDGVFDTRAMYFETEELWFDEWEQGGTPWENPKGYEEFNPVAHIGNWKTPMLVIHGGLDYRVPDTQGIGAFNALQRRGIPSRFLYFPDENHFVLRPSNAALWHETVLGWMDRWTKPMP</sequence>
<dbReference type="InterPro" id="IPR001375">
    <property type="entry name" value="Peptidase_S9_cat"/>
</dbReference>
<gene>
    <name evidence="8" type="ORF">IFK94_12410</name>
</gene>
<dbReference type="PANTHER" id="PTHR42776">
    <property type="entry name" value="SERINE PEPTIDASE S9 FAMILY MEMBER"/>
    <property type="match status" value="1"/>
</dbReference>
<evidence type="ECO:0000313" key="9">
    <source>
        <dbReference type="Proteomes" id="UP000648239"/>
    </source>
</evidence>
<dbReference type="AlphaFoldDB" id="A0A8J7CDL9"/>
<dbReference type="Proteomes" id="UP000648239">
    <property type="component" value="Unassembled WGS sequence"/>
</dbReference>
<dbReference type="SUPFAM" id="SSF82171">
    <property type="entry name" value="DPP6 N-terminal domain-like"/>
    <property type="match status" value="1"/>
</dbReference>
<accession>A0A8J7CDL9</accession>
<feature type="signal peptide" evidence="6">
    <location>
        <begin position="1"/>
        <end position="19"/>
    </location>
</feature>
<dbReference type="InterPro" id="IPR011659">
    <property type="entry name" value="WD40"/>
</dbReference>
<dbReference type="InterPro" id="IPR011042">
    <property type="entry name" value="6-blade_b-propeller_TolB-like"/>
</dbReference>
<dbReference type="Pfam" id="PF00326">
    <property type="entry name" value="Peptidase_S9"/>
    <property type="match status" value="1"/>
</dbReference>
<feature type="domain" description="Peptidase S9 prolyl oligopeptidase catalytic" evidence="7">
    <location>
        <begin position="468"/>
        <end position="676"/>
    </location>
</feature>
<dbReference type="FunFam" id="3.40.50.1820:FF:000028">
    <property type="entry name" value="S9 family peptidase"/>
    <property type="match status" value="1"/>
</dbReference>
<name>A0A8J7CDL9_9BACT</name>
<dbReference type="Pfam" id="PF07676">
    <property type="entry name" value="PD40"/>
    <property type="match status" value="1"/>
</dbReference>
<organism evidence="8 9">
    <name type="scientific">Candidatus Polarisedimenticola svalbardensis</name>
    <dbReference type="NCBI Taxonomy" id="2886004"/>
    <lineage>
        <taxon>Bacteria</taxon>
        <taxon>Pseudomonadati</taxon>
        <taxon>Acidobacteriota</taxon>
        <taxon>Candidatus Polarisedimenticolia</taxon>
        <taxon>Candidatus Polarisedimenticolales</taxon>
        <taxon>Candidatus Polarisedimenticolaceae</taxon>
        <taxon>Candidatus Polarisedimenticola</taxon>
    </lineage>
</organism>
<dbReference type="EMBL" id="JACXWD010000049">
    <property type="protein sequence ID" value="MBD3868922.1"/>
    <property type="molecule type" value="Genomic_DNA"/>
</dbReference>
<evidence type="ECO:0000256" key="5">
    <source>
        <dbReference type="ARBA" id="ARBA00022825"/>
    </source>
</evidence>
<keyword evidence="4" id="KW-0378">Hydrolase</keyword>
<evidence type="ECO:0000256" key="2">
    <source>
        <dbReference type="ARBA" id="ARBA00022670"/>
    </source>
</evidence>
<dbReference type="Gene3D" id="2.120.10.30">
    <property type="entry name" value="TolB, C-terminal domain"/>
    <property type="match status" value="2"/>
</dbReference>
<evidence type="ECO:0000256" key="3">
    <source>
        <dbReference type="ARBA" id="ARBA00022729"/>
    </source>
</evidence>
<dbReference type="GO" id="GO:0004252">
    <property type="term" value="F:serine-type endopeptidase activity"/>
    <property type="evidence" value="ECO:0007669"/>
    <property type="project" value="TreeGrafter"/>
</dbReference>
<comment type="caution">
    <text evidence="8">The sequence shown here is derived from an EMBL/GenBank/DDBJ whole genome shotgun (WGS) entry which is preliminary data.</text>
</comment>
<protein>
    <submittedName>
        <fullName evidence="8">S9 family peptidase</fullName>
    </submittedName>
</protein>
<keyword evidence="3 6" id="KW-0732">Signal</keyword>
<dbReference type="PANTHER" id="PTHR42776:SF13">
    <property type="entry name" value="DIPEPTIDYL-PEPTIDASE 5"/>
    <property type="match status" value="1"/>
</dbReference>
<dbReference type="Gene3D" id="3.40.50.1820">
    <property type="entry name" value="alpha/beta hydrolase"/>
    <property type="match status" value="1"/>
</dbReference>
<feature type="chain" id="PRO_5035232658" evidence="6">
    <location>
        <begin position="20"/>
        <end position="679"/>
    </location>
</feature>
<evidence type="ECO:0000313" key="8">
    <source>
        <dbReference type="EMBL" id="MBD3868922.1"/>
    </source>
</evidence>
<dbReference type="SUPFAM" id="SSF53474">
    <property type="entry name" value="alpha/beta-Hydrolases"/>
    <property type="match status" value="1"/>
</dbReference>
<keyword evidence="5" id="KW-0720">Serine protease</keyword>
<evidence type="ECO:0000256" key="6">
    <source>
        <dbReference type="SAM" id="SignalP"/>
    </source>
</evidence>
<comment type="similarity">
    <text evidence="1">Belongs to the peptidase S9C family.</text>
</comment>